<sequence>MEVPSVNVLAKKNISVELVMLVFILVQSRHSLTNQNFHQRTVFDSSTTTKINVIAKSEEEADTLTSMFQPIFTTNPGDFDALRTAIVQLDTLAINSKVPGPFYPVLFGTISEKFVAKTIYRDFEDVKGLITSEDRRVFMRKDTIVASILFLLETNKGKLRKTRTNHLFSSRGYTLASQSGAPSLLTMSSNPAFATCPPACNRGEQTQGYKVECPITDLATSTASLSITSRGHKLNEGERKVGLDRLLKNYDTSVSVTGNAYPSGSEIKSTPSNPEEGYPASSNADIYLTCRGDTTQVHIFKVLLPIKHTWIVQPPPQKLLYQDQFSYTRLTAQRKVAGAATTSTICRLGLRKYFASGLITQDVRVRLCGAIWFAPPPRCVATLVPVDRALLKI</sequence>
<dbReference type="AlphaFoldDB" id="A0A067SJA2"/>
<reference evidence="2" key="1">
    <citation type="journal article" date="2014" name="Proc. Natl. Acad. Sci. U.S.A.">
        <title>Extensive sampling of basidiomycete genomes demonstrates inadequacy of the white-rot/brown-rot paradigm for wood decay fungi.</title>
        <authorList>
            <person name="Riley R."/>
            <person name="Salamov A.A."/>
            <person name="Brown D.W."/>
            <person name="Nagy L.G."/>
            <person name="Floudas D."/>
            <person name="Held B.W."/>
            <person name="Levasseur A."/>
            <person name="Lombard V."/>
            <person name="Morin E."/>
            <person name="Otillar R."/>
            <person name="Lindquist E.A."/>
            <person name="Sun H."/>
            <person name="LaButti K.M."/>
            <person name="Schmutz J."/>
            <person name="Jabbour D."/>
            <person name="Luo H."/>
            <person name="Baker S.E."/>
            <person name="Pisabarro A.G."/>
            <person name="Walton J.D."/>
            <person name="Blanchette R.A."/>
            <person name="Henrissat B."/>
            <person name="Martin F."/>
            <person name="Cullen D."/>
            <person name="Hibbett D.S."/>
            <person name="Grigoriev I.V."/>
        </authorList>
    </citation>
    <scope>NUCLEOTIDE SEQUENCE [LARGE SCALE GENOMIC DNA]</scope>
    <source>
        <strain evidence="2">CBS 339.88</strain>
    </source>
</reference>
<organism evidence="1 2">
    <name type="scientific">Galerina marginata (strain CBS 339.88)</name>
    <dbReference type="NCBI Taxonomy" id="685588"/>
    <lineage>
        <taxon>Eukaryota</taxon>
        <taxon>Fungi</taxon>
        <taxon>Dikarya</taxon>
        <taxon>Basidiomycota</taxon>
        <taxon>Agaricomycotina</taxon>
        <taxon>Agaricomycetes</taxon>
        <taxon>Agaricomycetidae</taxon>
        <taxon>Agaricales</taxon>
        <taxon>Agaricineae</taxon>
        <taxon>Strophariaceae</taxon>
        <taxon>Galerina</taxon>
    </lineage>
</organism>
<dbReference type="Proteomes" id="UP000027222">
    <property type="component" value="Unassembled WGS sequence"/>
</dbReference>
<evidence type="ECO:0000313" key="2">
    <source>
        <dbReference type="Proteomes" id="UP000027222"/>
    </source>
</evidence>
<gene>
    <name evidence="1" type="ORF">GALMADRAFT_144100</name>
</gene>
<evidence type="ECO:0000313" key="1">
    <source>
        <dbReference type="EMBL" id="KDR71015.1"/>
    </source>
</evidence>
<name>A0A067SJA2_GALM3</name>
<keyword evidence="2" id="KW-1185">Reference proteome</keyword>
<dbReference type="HOGENOM" id="CLU_702169_0_0_1"/>
<proteinExistence type="predicted"/>
<dbReference type="EMBL" id="KL142394">
    <property type="protein sequence ID" value="KDR71015.1"/>
    <property type="molecule type" value="Genomic_DNA"/>
</dbReference>
<protein>
    <submittedName>
        <fullName evidence="1">Uncharacterized protein</fullName>
    </submittedName>
</protein>
<dbReference type="OrthoDB" id="3130202at2759"/>
<accession>A0A067SJA2</accession>